<comment type="caution">
    <text evidence="4">The sequence shown here is derived from an EMBL/GenBank/DDBJ whole genome shotgun (WGS) entry which is preliminary data.</text>
</comment>
<organism evidence="4 5">
    <name type="scientific">Sphingomonas arantia</name>
    <dbReference type="NCBI Taxonomy" id="1460676"/>
    <lineage>
        <taxon>Bacteria</taxon>
        <taxon>Pseudomonadati</taxon>
        <taxon>Pseudomonadota</taxon>
        <taxon>Alphaproteobacteria</taxon>
        <taxon>Sphingomonadales</taxon>
        <taxon>Sphingomonadaceae</taxon>
        <taxon>Sphingomonas</taxon>
    </lineage>
</organism>
<dbReference type="Pfam" id="PF00903">
    <property type="entry name" value="Glyoxalase"/>
    <property type="match status" value="2"/>
</dbReference>
<name>A0ABW4TZ27_9SPHN</name>
<dbReference type="PANTHER" id="PTHR43048:SF3">
    <property type="entry name" value="METHYLMALONYL-COA EPIMERASE, MITOCHONDRIAL"/>
    <property type="match status" value="1"/>
</dbReference>
<evidence type="ECO:0000313" key="5">
    <source>
        <dbReference type="Proteomes" id="UP001597400"/>
    </source>
</evidence>
<feature type="signal peptide" evidence="2">
    <location>
        <begin position="1"/>
        <end position="24"/>
    </location>
</feature>
<evidence type="ECO:0000256" key="1">
    <source>
        <dbReference type="ARBA" id="ARBA00022723"/>
    </source>
</evidence>
<protein>
    <submittedName>
        <fullName evidence="4">VOC family protein</fullName>
    </submittedName>
</protein>
<dbReference type="InterPro" id="IPR004360">
    <property type="entry name" value="Glyas_Fos-R_dOase_dom"/>
</dbReference>
<feature type="domain" description="VOC" evidence="3">
    <location>
        <begin position="165"/>
        <end position="296"/>
    </location>
</feature>
<dbReference type="InterPro" id="IPR051785">
    <property type="entry name" value="MMCE/EMCE_epimerase"/>
</dbReference>
<evidence type="ECO:0000256" key="2">
    <source>
        <dbReference type="SAM" id="SignalP"/>
    </source>
</evidence>
<dbReference type="EMBL" id="JBHUGS010000004">
    <property type="protein sequence ID" value="MFD1951932.1"/>
    <property type="molecule type" value="Genomic_DNA"/>
</dbReference>
<sequence length="314" mass="34861">MKRRTITWCGLVLAASVASGSGIARNPAPTRPPLASVSHIAVYARDPARSERFYVHDLGAVKRPDPEHPSGARYYFAPTQFVEVLPLPPGHRSINRLAHVAFNTADADAMRRYLAAQGVRVPARLDRAADGSRWFAVTDPEGTIVQFMQPPATPPAVSLNPLSSHVMHVGFIVHDRAKQDRFYRDVLGFRPYWEGGMRDDRPTWISLQLPDGRDWVEYMIVGTPGIQGIPRDMSAADLGVLNHFALGIPDARAAYTLLWNGDRLAGQDQTPKIGRDAKWQLNLLDPDGTRAELMEFHAIGKPCYSPFRAPDPER</sequence>
<feature type="domain" description="VOC" evidence="3">
    <location>
        <begin position="36"/>
        <end position="150"/>
    </location>
</feature>
<evidence type="ECO:0000313" key="4">
    <source>
        <dbReference type="EMBL" id="MFD1951932.1"/>
    </source>
</evidence>
<keyword evidence="5" id="KW-1185">Reference proteome</keyword>
<keyword evidence="1" id="KW-0479">Metal-binding</keyword>
<accession>A0ABW4TZ27</accession>
<dbReference type="SUPFAM" id="SSF54593">
    <property type="entry name" value="Glyoxalase/Bleomycin resistance protein/Dihydroxybiphenyl dioxygenase"/>
    <property type="match status" value="2"/>
</dbReference>
<evidence type="ECO:0000259" key="3">
    <source>
        <dbReference type="PROSITE" id="PS51819"/>
    </source>
</evidence>
<gene>
    <name evidence="4" type="ORF">ACFSGX_14255</name>
</gene>
<feature type="chain" id="PRO_5045969024" evidence="2">
    <location>
        <begin position="25"/>
        <end position="314"/>
    </location>
</feature>
<dbReference type="RefSeq" id="WP_380930925.1">
    <property type="nucleotide sequence ID" value="NZ_JBHUGS010000004.1"/>
</dbReference>
<keyword evidence="2" id="KW-0732">Signal</keyword>
<dbReference type="Proteomes" id="UP001597400">
    <property type="component" value="Unassembled WGS sequence"/>
</dbReference>
<dbReference type="CDD" id="cd06587">
    <property type="entry name" value="VOC"/>
    <property type="match status" value="2"/>
</dbReference>
<dbReference type="PROSITE" id="PS51819">
    <property type="entry name" value="VOC"/>
    <property type="match status" value="2"/>
</dbReference>
<dbReference type="InterPro" id="IPR029068">
    <property type="entry name" value="Glyas_Bleomycin-R_OHBP_Dase"/>
</dbReference>
<reference evidence="5" key="1">
    <citation type="journal article" date="2019" name="Int. J. Syst. Evol. Microbiol.">
        <title>The Global Catalogue of Microorganisms (GCM) 10K type strain sequencing project: providing services to taxonomists for standard genome sequencing and annotation.</title>
        <authorList>
            <consortium name="The Broad Institute Genomics Platform"/>
            <consortium name="The Broad Institute Genome Sequencing Center for Infectious Disease"/>
            <person name="Wu L."/>
            <person name="Ma J."/>
        </authorList>
    </citation>
    <scope>NUCLEOTIDE SEQUENCE [LARGE SCALE GENOMIC DNA]</scope>
    <source>
        <strain evidence="5">CGMCC 1.12702</strain>
    </source>
</reference>
<dbReference type="Gene3D" id="3.10.180.10">
    <property type="entry name" value="2,3-Dihydroxybiphenyl 1,2-Dioxygenase, domain 1"/>
    <property type="match status" value="2"/>
</dbReference>
<dbReference type="InterPro" id="IPR037523">
    <property type="entry name" value="VOC_core"/>
</dbReference>
<proteinExistence type="predicted"/>
<dbReference type="PANTHER" id="PTHR43048">
    <property type="entry name" value="METHYLMALONYL-COA EPIMERASE"/>
    <property type="match status" value="1"/>
</dbReference>